<keyword evidence="11" id="KW-1185">Reference proteome</keyword>
<dbReference type="InterPro" id="IPR011009">
    <property type="entry name" value="Kinase-like_dom_sf"/>
</dbReference>
<dbReference type="PROSITE" id="PS00107">
    <property type="entry name" value="PROTEIN_KINASE_ATP"/>
    <property type="match status" value="1"/>
</dbReference>
<protein>
    <recommendedName>
        <fullName evidence="1">non-specific serine/threonine protein kinase</fullName>
        <ecNumber evidence="1">2.7.11.1</ecNumber>
    </recommendedName>
</protein>
<keyword evidence="5" id="KW-0418">Kinase</keyword>
<dbReference type="EC" id="2.7.11.1" evidence="1"/>
<keyword evidence="3" id="KW-0808">Transferase</keyword>
<evidence type="ECO:0000313" key="11">
    <source>
        <dbReference type="Proteomes" id="UP001642482"/>
    </source>
</evidence>
<sequence length="119" mass="13430">MASASPPPGPSPPYKKSSIGCSPRVFPTAGFKVIEPNLLVEEEKLPTFDRTNYYPMRIGDIVDGHYQVIAKLGCGGTSTVWLARDLNKKRQYRALKVHTRNAFYQHEVSVYEHLKKPLQ</sequence>
<dbReference type="Gene3D" id="3.30.200.20">
    <property type="entry name" value="Phosphorylase Kinase, domain 1"/>
    <property type="match status" value="1"/>
</dbReference>
<evidence type="ECO:0000256" key="5">
    <source>
        <dbReference type="ARBA" id="ARBA00022777"/>
    </source>
</evidence>
<dbReference type="PANTHER" id="PTHR47634:SF9">
    <property type="entry name" value="PROTEIN KINASE DOMAIN-CONTAINING PROTEIN-RELATED"/>
    <property type="match status" value="1"/>
</dbReference>
<keyword evidence="4 9" id="KW-0547">Nucleotide-binding</keyword>
<evidence type="ECO:0000256" key="2">
    <source>
        <dbReference type="ARBA" id="ARBA00022527"/>
    </source>
</evidence>
<evidence type="ECO:0000256" key="6">
    <source>
        <dbReference type="ARBA" id="ARBA00022840"/>
    </source>
</evidence>
<dbReference type="InterPro" id="IPR051334">
    <property type="entry name" value="SRPK"/>
</dbReference>
<evidence type="ECO:0000256" key="7">
    <source>
        <dbReference type="ARBA" id="ARBA00047899"/>
    </source>
</evidence>
<evidence type="ECO:0000256" key="8">
    <source>
        <dbReference type="ARBA" id="ARBA00048679"/>
    </source>
</evidence>
<keyword evidence="2" id="KW-0723">Serine/threonine-protein kinase</keyword>
<gene>
    <name evidence="10" type="ORF">SEUCBS140593_006884</name>
</gene>
<dbReference type="Proteomes" id="UP001642482">
    <property type="component" value="Unassembled WGS sequence"/>
</dbReference>
<accession>A0ABP0C8L1</accession>
<comment type="caution">
    <text evidence="10">The sequence shown here is derived from an EMBL/GenBank/DDBJ whole genome shotgun (WGS) entry which is preliminary data.</text>
</comment>
<dbReference type="InterPro" id="IPR017441">
    <property type="entry name" value="Protein_kinase_ATP_BS"/>
</dbReference>
<proteinExistence type="predicted"/>
<dbReference type="PANTHER" id="PTHR47634">
    <property type="entry name" value="PROTEIN KINASE DOMAIN-CONTAINING PROTEIN-RELATED"/>
    <property type="match status" value="1"/>
</dbReference>
<evidence type="ECO:0000256" key="3">
    <source>
        <dbReference type="ARBA" id="ARBA00022679"/>
    </source>
</evidence>
<feature type="binding site" evidence="9">
    <location>
        <position position="96"/>
    </location>
    <ligand>
        <name>ATP</name>
        <dbReference type="ChEBI" id="CHEBI:30616"/>
    </ligand>
</feature>
<organism evidence="10 11">
    <name type="scientific">Sporothrix eucalyptigena</name>
    <dbReference type="NCBI Taxonomy" id="1812306"/>
    <lineage>
        <taxon>Eukaryota</taxon>
        <taxon>Fungi</taxon>
        <taxon>Dikarya</taxon>
        <taxon>Ascomycota</taxon>
        <taxon>Pezizomycotina</taxon>
        <taxon>Sordariomycetes</taxon>
        <taxon>Sordariomycetidae</taxon>
        <taxon>Ophiostomatales</taxon>
        <taxon>Ophiostomataceae</taxon>
        <taxon>Sporothrix</taxon>
    </lineage>
</organism>
<dbReference type="EMBL" id="CAWUHD010000078">
    <property type="protein sequence ID" value="CAK7228343.1"/>
    <property type="molecule type" value="Genomic_DNA"/>
</dbReference>
<name>A0ABP0C8L1_9PEZI</name>
<keyword evidence="6 9" id="KW-0067">ATP-binding</keyword>
<evidence type="ECO:0000256" key="1">
    <source>
        <dbReference type="ARBA" id="ARBA00012513"/>
    </source>
</evidence>
<evidence type="ECO:0000256" key="9">
    <source>
        <dbReference type="PROSITE-ProRule" id="PRU10141"/>
    </source>
</evidence>
<dbReference type="SUPFAM" id="SSF56112">
    <property type="entry name" value="Protein kinase-like (PK-like)"/>
    <property type="match status" value="1"/>
</dbReference>
<evidence type="ECO:0000313" key="10">
    <source>
        <dbReference type="EMBL" id="CAK7228343.1"/>
    </source>
</evidence>
<comment type="catalytic activity">
    <reaction evidence="7">
        <text>L-threonyl-[protein] + ATP = O-phospho-L-threonyl-[protein] + ADP + H(+)</text>
        <dbReference type="Rhea" id="RHEA:46608"/>
        <dbReference type="Rhea" id="RHEA-COMP:11060"/>
        <dbReference type="Rhea" id="RHEA-COMP:11605"/>
        <dbReference type="ChEBI" id="CHEBI:15378"/>
        <dbReference type="ChEBI" id="CHEBI:30013"/>
        <dbReference type="ChEBI" id="CHEBI:30616"/>
        <dbReference type="ChEBI" id="CHEBI:61977"/>
        <dbReference type="ChEBI" id="CHEBI:456216"/>
        <dbReference type="EC" id="2.7.11.1"/>
    </reaction>
</comment>
<reference evidence="10 11" key="1">
    <citation type="submission" date="2024-01" db="EMBL/GenBank/DDBJ databases">
        <authorList>
            <person name="Allen C."/>
            <person name="Tagirdzhanova G."/>
        </authorList>
    </citation>
    <scope>NUCLEOTIDE SEQUENCE [LARGE SCALE GENOMIC DNA]</scope>
</reference>
<evidence type="ECO:0000256" key="4">
    <source>
        <dbReference type="ARBA" id="ARBA00022741"/>
    </source>
</evidence>
<comment type="catalytic activity">
    <reaction evidence="8">
        <text>L-seryl-[protein] + ATP = O-phospho-L-seryl-[protein] + ADP + H(+)</text>
        <dbReference type="Rhea" id="RHEA:17989"/>
        <dbReference type="Rhea" id="RHEA-COMP:9863"/>
        <dbReference type="Rhea" id="RHEA-COMP:11604"/>
        <dbReference type="ChEBI" id="CHEBI:15378"/>
        <dbReference type="ChEBI" id="CHEBI:29999"/>
        <dbReference type="ChEBI" id="CHEBI:30616"/>
        <dbReference type="ChEBI" id="CHEBI:83421"/>
        <dbReference type="ChEBI" id="CHEBI:456216"/>
        <dbReference type="EC" id="2.7.11.1"/>
    </reaction>
</comment>